<evidence type="ECO:0000313" key="2">
    <source>
        <dbReference type="EMBL" id="GLC60093.1"/>
    </source>
</evidence>
<feature type="region of interest" description="Disordered" evidence="1">
    <location>
        <begin position="1"/>
        <end position="48"/>
    </location>
</feature>
<comment type="caution">
    <text evidence="2">The sequence shown here is derived from an EMBL/GenBank/DDBJ whole genome shotgun (WGS) entry which is preliminary data.</text>
</comment>
<sequence>MADPNPPPPAAVIPPPPPANDGENNNNNGANTNANANNTNNNNNGGDVVMGDVVGANVVMRYPPCCDEINVTPEAAESEGMSNSAFVTAVVSRLTSLMMLTGWAITSPRTLAWLHIKLKPLKLADRLRTDVAKLSPAVIPSWAWLTEWLLLNLEASTEQPYFVSVGVVLTLQTTHFSTLENLITCVAAARRRLGDCSDRFWINVVLHKLPPQMRNVMMFRVEGNRFVEWLNWDDFLVSLRINALM</sequence>
<proteinExistence type="predicted"/>
<dbReference type="AlphaFoldDB" id="A0A9W6BXV4"/>
<dbReference type="Proteomes" id="UP001165080">
    <property type="component" value="Unassembled WGS sequence"/>
</dbReference>
<reference evidence="2 3" key="1">
    <citation type="journal article" date="2023" name="Commun. Biol.">
        <title>Reorganization of the ancestral sex-determining regions during the evolution of trioecy in Pleodorina starrii.</title>
        <authorList>
            <person name="Takahashi K."/>
            <person name="Suzuki S."/>
            <person name="Kawai-Toyooka H."/>
            <person name="Yamamoto K."/>
            <person name="Hamaji T."/>
            <person name="Ootsuki R."/>
            <person name="Yamaguchi H."/>
            <person name="Kawachi M."/>
            <person name="Higashiyama T."/>
            <person name="Nozaki H."/>
        </authorList>
    </citation>
    <scope>NUCLEOTIDE SEQUENCE [LARGE SCALE GENOMIC DNA]</scope>
    <source>
        <strain evidence="2 3">NIES-4479</strain>
    </source>
</reference>
<evidence type="ECO:0000313" key="3">
    <source>
        <dbReference type="Proteomes" id="UP001165080"/>
    </source>
</evidence>
<protein>
    <submittedName>
        <fullName evidence="2">Uncharacterized protein</fullName>
    </submittedName>
</protein>
<name>A0A9W6BXV4_9CHLO</name>
<keyword evidence="3" id="KW-1185">Reference proteome</keyword>
<feature type="compositionally biased region" description="Pro residues" evidence="1">
    <location>
        <begin position="1"/>
        <end position="19"/>
    </location>
</feature>
<accession>A0A9W6BXV4</accession>
<dbReference type="OrthoDB" id="560514at2759"/>
<feature type="compositionally biased region" description="Low complexity" evidence="1">
    <location>
        <begin position="20"/>
        <end position="48"/>
    </location>
</feature>
<organism evidence="2 3">
    <name type="scientific">Pleodorina starrii</name>
    <dbReference type="NCBI Taxonomy" id="330485"/>
    <lineage>
        <taxon>Eukaryota</taxon>
        <taxon>Viridiplantae</taxon>
        <taxon>Chlorophyta</taxon>
        <taxon>core chlorophytes</taxon>
        <taxon>Chlorophyceae</taxon>
        <taxon>CS clade</taxon>
        <taxon>Chlamydomonadales</taxon>
        <taxon>Volvocaceae</taxon>
        <taxon>Pleodorina</taxon>
    </lineage>
</organism>
<gene>
    <name evidence="2" type="primary">PLEST010549</name>
    <name evidence="2" type="ORF">PLESTB_001573300</name>
</gene>
<evidence type="ECO:0000256" key="1">
    <source>
        <dbReference type="SAM" id="MobiDB-lite"/>
    </source>
</evidence>
<dbReference type="EMBL" id="BRXU01000032">
    <property type="protein sequence ID" value="GLC60093.1"/>
    <property type="molecule type" value="Genomic_DNA"/>
</dbReference>